<sequence length="243" mass="27260">MGFWNRFLGTSGAEHNDNAAGGILFPRHRRRHHPAHTSSCDPRLAAQVLHMGLDRAAAFGFTPIRDITIDDIDFDYYGGPQGFQAEFLTALLSLDDEDGAPLFPRVFLFDPEYIQSNDSYATLLRSIAQAATTDAAFSDVHCDLHFGPDFQDNPVGELHYRHHDNDVQLDVAVEGEWVDIDVARQLFIHATPEGHQWLSNHDFTLHIWVPENHAEEVARILSEEDTAADTRLAHETHPGLDST</sequence>
<dbReference type="AlphaFoldDB" id="A0A0G3H7C8"/>
<dbReference type="OrthoDB" id="4403374at2"/>
<proteinExistence type="predicted"/>
<name>A0A0G3H7C8_9CORY</name>
<accession>A0A0G3H7C8</accession>
<keyword evidence="2" id="KW-1185">Reference proteome</keyword>
<evidence type="ECO:0000313" key="1">
    <source>
        <dbReference type="EMBL" id="AKK09296.1"/>
    </source>
</evidence>
<organism evidence="1 2">
    <name type="scientific">Corynebacterium testudinoris</name>
    <dbReference type="NCBI Taxonomy" id="136857"/>
    <lineage>
        <taxon>Bacteria</taxon>
        <taxon>Bacillati</taxon>
        <taxon>Actinomycetota</taxon>
        <taxon>Actinomycetes</taxon>
        <taxon>Mycobacteriales</taxon>
        <taxon>Corynebacteriaceae</taxon>
        <taxon>Corynebacterium</taxon>
    </lineage>
</organism>
<dbReference type="RefSeq" id="WP_144413259.1">
    <property type="nucleotide sequence ID" value="NZ_CP011545.1"/>
</dbReference>
<dbReference type="EMBL" id="CP011545">
    <property type="protein sequence ID" value="AKK09296.1"/>
    <property type="molecule type" value="Genomic_DNA"/>
</dbReference>
<gene>
    <name evidence="1" type="ORF">CTEST_09340</name>
</gene>
<reference evidence="1 2" key="1">
    <citation type="journal article" date="2015" name="Genome Announc.">
        <title>Complete Genome Sequence of the Type Strain Corynebacterium testudinoris DSM 44614, Recovered from Necrotic Lesions in the Mouth of a Tortoise.</title>
        <authorList>
            <person name="Ruckert C."/>
            <person name="Kriete M."/>
            <person name="Jaenicke S."/>
            <person name="Winkler A."/>
            <person name="Tauch A."/>
        </authorList>
    </citation>
    <scope>NUCLEOTIDE SEQUENCE [LARGE SCALE GENOMIC DNA]</scope>
    <source>
        <strain evidence="1 2">DSM 44614</strain>
    </source>
</reference>
<dbReference type="Proteomes" id="UP000035540">
    <property type="component" value="Chromosome"/>
</dbReference>
<evidence type="ECO:0000313" key="2">
    <source>
        <dbReference type="Proteomes" id="UP000035540"/>
    </source>
</evidence>
<dbReference type="PATRIC" id="fig|136857.5.peg.1856"/>
<protein>
    <submittedName>
        <fullName evidence="1">Uncharacterized protein</fullName>
    </submittedName>
</protein>
<dbReference type="KEGG" id="cted:CTEST_09340"/>
<reference evidence="2" key="2">
    <citation type="submission" date="2015-05" db="EMBL/GenBank/DDBJ databases">
        <title>Complete genome sequence of Corynebacterium testudinoris DSM 44614, recovered from necrotic lesions in the mouth of a tortoise.</title>
        <authorList>
            <person name="Ruckert C."/>
            <person name="Albersmeier A."/>
            <person name="Winkler A."/>
            <person name="Tauch A."/>
        </authorList>
    </citation>
    <scope>NUCLEOTIDE SEQUENCE [LARGE SCALE GENOMIC DNA]</scope>
    <source>
        <strain evidence="2">DSM 44614</strain>
    </source>
</reference>
<dbReference type="STRING" id="136857.CTEST_09340"/>